<comment type="similarity">
    <text evidence="9">Belongs to the early nodulin-like (ENODL) family.</text>
</comment>
<keyword evidence="5" id="KW-0732">Signal</keyword>
<dbReference type="Gene3D" id="2.60.40.420">
    <property type="entry name" value="Cupredoxins - blue copper proteins"/>
    <property type="match status" value="1"/>
</dbReference>
<dbReference type="EMBL" id="JAGKQM010000003">
    <property type="protein sequence ID" value="KAH0934459.1"/>
    <property type="molecule type" value="Genomic_DNA"/>
</dbReference>
<evidence type="ECO:0000256" key="1">
    <source>
        <dbReference type="ARBA" id="ARBA00004609"/>
    </source>
</evidence>
<sequence length="855" mass="94309">MKPIIKVKTGMKIPWDVRYSLSVLILLSSTLFLCNGQDYGTPTEDGAGEPPPEMARCNGIFMSYSFGSREREYPHVKNVTAQSWAFKSTAMIVNAGKEELTGWQMFIGFRHKELIVSATGAVPMDGDFPLDASNGTTFVGSPNTDLKTSILTAGDFTQISTNIEITGTLFGVAKSVMPMPKTLKLVNDGWECPAAKRKGGTMNVCCKRNPKFKVKTGPKTKFAPRRHGDLNIVYDVIQSFSSNYLAQVTIDNDNPLGRLDRWNLTWEWMRGEFINTMRGAYTHKRDPSECLYSKAGQYYKDLDFSQVMNCQKKPAISDLPPERKDDKVMGKLPFCCKNGTLLPPLMDPSKSRSMFQLQVWKLPPDLNRTALYPPQHWKIDGVLNPQYKCGPPVRVDPSQFPDSSGLPAVTYAISSWQIVCNITKPKAQASRCCVSFSAYYNNSAIPCNTCACGCNDIDTNTCNADRNPLLLPPDALLVPFDNRTLKAKAWAKQNHMPVPKKLPCPDNCGVSINWHVNTDYRNGWTARLTVFNWRDFAFEDWFVAVEMGKSGKGYENVYSFNGTRVPPNNRTVMFQGLPGLNYLVGQVNGTHPLRDPPVPGKQQSVISFTKKNINGLKIAEGDGFPTKLFFNGEECALPKHFPKKSSGHRGEMVKNLNNMMLHGFGLVCLFMTVNKAYAREFAVGGAKGWTVPSGSQVYSQWAEQSRFQIGDSLLFVYQPNQDSVLQVTRDAYDSCNTNAQTAKFADGKTSFALTHSGPYYFISGNKDHCNKNEKLVVIVMADRSGNNNTTSPSPPSPAPAPSGEYAPSPPMEGALEPPAATPTPSQETPNNAASPSSSFIVALLGAALASTLFLH</sequence>
<dbReference type="Proteomes" id="UP000824890">
    <property type="component" value="Unassembled WGS sequence"/>
</dbReference>
<evidence type="ECO:0000256" key="7">
    <source>
        <dbReference type="ARBA" id="ARBA00023180"/>
    </source>
</evidence>
<dbReference type="InterPro" id="IPR008972">
    <property type="entry name" value="Cupredoxin"/>
</dbReference>
<keyword evidence="3" id="KW-1003">Cell membrane</keyword>
<gene>
    <name evidence="12" type="ORF">HID58_011576</name>
</gene>
<dbReference type="InterPro" id="IPR041846">
    <property type="entry name" value="ENL_dom"/>
</dbReference>
<dbReference type="InterPro" id="IPR003245">
    <property type="entry name" value="Phytocyanin_dom"/>
</dbReference>
<evidence type="ECO:0000256" key="4">
    <source>
        <dbReference type="ARBA" id="ARBA00022622"/>
    </source>
</evidence>
<dbReference type="InterPro" id="IPR056900">
    <property type="entry name" value="COB_C"/>
</dbReference>
<keyword evidence="8" id="KW-0449">Lipoprotein</keyword>
<reference evidence="12 13" key="1">
    <citation type="submission" date="2021-05" db="EMBL/GenBank/DDBJ databases">
        <title>Genome Assembly of Synthetic Allotetraploid Brassica napus Reveals Homoeologous Exchanges between Subgenomes.</title>
        <authorList>
            <person name="Davis J.T."/>
        </authorList>
    </citation>
    <scope>NUCLEOTIDE SEQUENCE [LARGE SCALE GENOMIC DNA]</scope>
    <source>
        <strain evidence="13">cv. Da-Ae</strain>
        <tissue evidence="12">Seedling</tissue>
    </source>
</reference>
<evidence type="ECO:0000256" key="9">
    <source>
        <dbReference type="ARBA" id="ARBA00035011"/>
    </source>
</evidence>
<name>A0ABQ8DYN3_BRANA</name>
<evidence type="ECO:0000256" key="2">
    <source>
        <dbReference type="ARBA" id="ARBA00005507"/>
    </source>
</evidence>
<organism evidence="12 13">
    <name type="scientific">Brassica napus</name>
    <name type="common">Rape</name>
    <dbReference type="NCBI Taxonomy" id="3708"/>
    <lineage>
        <taxon>Eukaryota</taxon>
        <taxon>Viridiplantae</taxon>
        <taxon>Streptophyta</taxon>
        <taxon>Embryophyta</taxon>
        <taxon>Tracheophyta</taxon>
        <taxon>Spermatophyta</taxon>
        <taxon>Magnoliopsida</taxon>
        <taxon>eudicotyledons</taxon>
        <taxon>Gunneridae</taxon>
        <taxon>Pentapetalae</taxon>
        <taxon>rosids</taxon>
        <taxon>malvids</taxon>
        <taxon>Brassicales</taxon>
        <taxon>Brassicaceae</taxon>
        <taxon>Brassiceae</taxon>
        <taxon>Brassica</taxon>
    </lineage>
</organism>
<dbReference type="InterPro" id="IPR006918">
    <property type="entry name" value="COBRA_pln"/>
</dbReference>
<proteinExistence type="inferred from homology"/>
<evidence type="ECO:0000256" key="3">
    <source>
        <dbReference type="ARBA" id="ARBA00022475"/>
    </source>
</evidence>
<dbReference type="Pfam" id="PF25079">
    <property type="entry name" value="COB_C"/>
    <property type="match status" value="1"/>
</dbReference>
<dbReference type="PANTHER" id="PTHR31052">
    <property type="entry name" value="COBRA-LIKE PROTEIN 7"/>
    <property type="match status" value="1"/>
</dbReference>
<keyword evidence="4" id="KW-0336">GPI-anchor</keyword>
<comment type="similarity">
    <text evidence="2">Belongs to the COBRA family.</text>
</comment>
<evidence type="ECO:0000256" key="6">
    <source>
        <dbReference type="ARBA" id="ARBA00023136"/>
    </source>
</evidence>
<evidence type="ECO:0000313" key="12">
    <source>
        <dbReference type="EMBL" id="KAH0934459.1"/>
    </source>
</evidence>
<dbReference type="SUPFAM" id="SSF49503">
    <property type="entry name" value="Cupredoxins"/>
    <property type="match status" value="1"/>
</dbReference>
<keyword evidence="13" id="KW-1185">Reference proteome</keyword>
<evidence type="ECO:0000256" key="10">
    <source>
        <dbReference type="SAM" id="MobiDB-lite"/>
    </source>
</evidence>
<evidence type="ECO:0000313" key="13">
    <source>
        <dbReference type="Proteomes" id="UP000824890"/>
    </source>
</evidence>
<comment type="subcellular location">
    <subcellularLocation>
        <location evidence="1">Cell membrane</location>
        <topology evidence="1">Lipid-anchor</topology>
        <topology evidence="1">GPI-anchor</topology>
    </subcellularLocation>
</comment>
<comment type="caution">
    <text evidence="12">The sequence shown here is derived from an EMBL/GenBank/DDBJ whole genome shotgun (WGS) entry which is preliminary data.</text>
</comment>
<evidence type="ECO:0000256" key="8">
    <source>
        <dbReference type="ARBA" id="ARBA00023288"/>
    </source>
</evidence>
<dbReference type="PROSITE" id="PS51485">
    <property type="entry name" value="PHYTOCYANIN"/>
    <property type="match status" value="1"/>
</dbReference>
<evidence type="ECO:0000256" key="5">
    <source>
        <dbReference type="ARBA" id="ARBA00022729"/>
    </source>
</evidence>
<dbReference type="PANTHER" id="PTHR31052:SF2">
    <property type="entry name" value="COBRA-LIKE PROTEIN 10"/>
    <property type="match status" value="1"/>
</dbReference>
<keyword evidence="7" id="KW-0325">Glycoprotein</keyword>
<evidence type="ECO:0000259" key="11">
    <source>
        <dbReference type="PROSITE" id="PS51485"/>
    </source>
</evidence>
<dbReference type="CDD" id="cd11019">
    <property type="entry name" value="OsENODL1_like"/>
    <property type="match status" value="1"/>
</dbReference>
<protein>
    <recommendedName>
        <fullName evidence="11">Phytocyanin domain-containing protein</fullName>
    </recommendedName>
</protein>
<keyword evidence="6" id="KW-0472">Membrane</keyword>
<feature type="region of interest" description="Disordered" evidence="10">
    <location>
        <begin position="784"/>
        <end position="835"/>
    </location>
</feature>
<feature type="compositionally biased region" description="Polar residues" evidence="10">
    <location>
        <begin position="822"/>
        <end position="835"/>
    </location>
</feature>
<accession>A0ABQ8DYN3</accession>
<feature type="domain" description="Phytocyanin" evidence="11">
    <location>
        <begin position="679"/>
        <end position="781"/>
    </location>
</feature>
<dbReference type="Pfam" id="PF04833">
    <property type="entry name" value="COBRA"/>
    <property type="match status" value="1"/>
</dbReference>
<dbReference type="Pfam" id="PF02298">
    <property type="entry name" value="Cu_bind_like"/>
    <property type="match status" value="1"/>
</dbReference>